<feature type="binding site" evidence="1">
    <location>
        <position position="33"/>
    </location>
    <ligand>
        <name>Mg(2+)</name>
        <dbReference type="ChEBI" id="CHEBI:18420"/>
        <label>3</label>
    </ligand>
</feature>
<feature type="binding site" evidence="1">
    <location>
        <position position="50"/>
    </location>
    <ligand>
        <name>Mg(2+)</name>
        <dbReference type="ChEBI" id="CHEBI:18420"/>
        <label>2</label>
    </ligand>
</feature>
<comment type="similarity">
    <text evidence="1">Belongs to the thiamine-monophosphate kinase family.</text>
</comment>
<feature type="binding site" evidence="1">
    <location>
        <position position="218"/>
    </location>
    <ligand>
        <name>Mg(2+)</name>
        <dbReference type="ChEBI" id="CHEBI:18420"/>
        <label>5</label>
    </ligand>
</feature>
<dbReference type="PANTHER" id="PTHR30270:SF0">
    <property type="entry name" value="THIAMINE-MONOPHOSPHATE KINASE"/>
    <property type="match status" value="1"/>
</dbReference>
<feature type="binding site" evidence="1">
    <location>
        <position position="109"/>
    </location>
    <ligand>
        <name>ATP</name>
        <dbReference type="ChEBI" id="CHEBI:30616"/>
    </ligand>
</feature>
<dbReference type="Pfam" id="PF00586">
    <property type="entry name" value="AIRS"/>
    <property type="match status" value="1"/>
</dbReference>
<comment type="catalytic activity">
    <reaction evidence="1">
        <text>thiamine phosphate + ATP = thiamine diphosphate + ADP</text>
        <dbReference type="Rhea" id="RHEA:15913"/>
        <dbReference type="ChEBI" id="CHEBI:30616"/>
        <dbReference type="ChEBI" id="CHEBI:37575"/>
        <dbReference type="ChEBI" id="CHEBI:58937"/>
        <dbReference type="ChEBI" id="CHEBI:456216"/>
        <dbReference type="EC" id="2.7.4.16"/>
    </reaction>
</comment>
<dbReference type="SUPFAM" id="SSF56042">
    <property type="entry name" value="PurM C-terminal domain-like"/>
    <property type="match status" value="1"/>
</dbReference>
<dbReference type="UniPathway" id="UPA00060">
    <property type="reaction ID" value="UER00142"/>
</dbReference>
<proteinExistence type="inferred from homology"/>
<evidence type="ECO:0000259" key="3">
    <source>
        <dbReference type="Pfam" id="PF02769"/>
    </source>
</evidence>
<feature type="binding site" evidence="1">
    <location>
        <position position="48"/>
    </location>
    <ligand>
        <name>Mg(2+)</name>
        <dbReference type="ChEBI" id="CHEBI:18420"/>
        <label>4</label>
    </ligand>
</feature>
<feature type="domain" description="PurM-like C-terminal" evidence="3">
    <location>
        <begin position="207"/>
        <end position="299"/>
    </location>
</feature>
<dbReference type="HAMAP" id="MF_02128">
    <property type="entry name" value="TMP_kinase"/>
    <property type="match status" value="1"/>
</dbReference>
<keyword evidence="5" id="KW-1185">Reference proteome</keyword>
<dbReference type="EMBL" id="LT906470">
    <property type="protein sequence ID" value="SNV66446.1"/>
    <property type="molecule type" value="Genomic_DNA"/>
</dbReference>
<keyword evidence="1" id="KW-0479">Metal-binding</keyword>
<comment type="miscellaneous">
    <text evidence="1">Reaction mechanism of ThiL seems to utilize a direct, inline transfer of the gamma-phosphate of ATP to TMP rather than a phosphorylated enzyme intermediate.</text>
</comment>
<dbReference type="InterPro" id="IPR016188">
    <property type="entry name" value="PurM-like_N"/>
</dbReference>
<evidence type="ECO:0000313" key="4">
    <source>
        <dbReference type="EMBL" id="SNV66446.1"/>
    </source>
</evidence>
<feature type="binding site" evidence="1">
    <location>
        <position position="50"/>
    </location>
    <ligand>
        <name>Mg(2+)</name>
        <dbReference type="ChEBI" id="CHEBI:18420"/>
        <label>1</label>
    </ligand>
</feature>
<feature type="binding site" evidence="1">
    <location>
        <position position="57"/>
    </location>
    <ligand>
        <name>substrate</name>
    </ligand>
</feature>
<keyword evidence="1" id="KW-0067">ATP-binding</keyword>
<dbReference type="AlphaFoldDB" id="A0A239Z6W9"/>
<evidence type="ECO:0000256" key="1">
    <source>
        <dbReference type="HAMAP-Rule" id="MF_02128"/>
    </source>
</evidence>
<dbReference type="Gene3D" id="3.90.650.10">
    <property type="entry name" value="PurM-like C-terminal domain"/>
    <property type="match status" value="1"/>
</dbReference>
<dbReference type="KEGG" id="vrm:44547418_01054"/>
<evidence type="ECO:0000259" key="2">
    <source>
        <dbReference type="Pfam" id="PF00586"/>
    </source>
</evidence>
<feature type="binding site" evidence="1">
    <location>
        <position position="79"/>
    </location>
    <ligand>
        <name>Mg(2+)</name>
        <dbReference type="ChEBI" id="CHEBI:18420"/>
        <label>2</label>
    </ligand>
</feature>
<sequence length="326" mass="35529">MQLKQVGEFNFIRHIQSDTVYNPDTVIQGIGDDCAIYNTSEHVDQLISTDTMVEGVHFSFHYMMPYDVGYRLMSANLSDIAAMGGTPKQVVLSVAAPDYIDTDILAEIYRGIKDQCKKYGVNILGGDTVRIEGPMVWTVTIIGEVPQGCAVLRSGAQISDVVGVTNYLGYAATGLSALMYSLDGYTMTKIGHQRPEPQVFLGQRLRDLGVHSMNDISDGLASELNEIASASSVSIVIEEKAIPLHAETYALAEHLQTNPVDYALYGGEDFQLVFTAPKSLVPQLQDMDGISLIGEVLSGPTVVQMVTPDKTVKTIEAKGYNHFHES</sequence>
<dbReference type="SUPFAM" id="SSF55326">
    <property type="entry name" value="PurM N-terminal domain-like"/>
    <property type="match status" value="1"/>
</dbReference>
<evidence type="ECO:0000313" key="5">
    <source>
        <dbReference type="Proteomes" id="UP000214973"/>
    </source>
</evidence>
<dbReference type="GO" id="GO:0005524">
    <property type="term" value="F:ATP binding"/>
    <property type="evidence" value="ECO:0007669"/>
    <property type="project" value="UniProtKB-UniRule"/>
</dbReference>
<dbReference type="InterPro" id="IPR036921">
    <property type="entry name" value="PurM-like_N_sf"/>
</dbReference>
<dbReference type="EC" id="2.7.4.16" evidence="1"/>
<dbReference type="NCBIfam" id="TIGR01379">
    <property type="entry name" value="thiL"/>
    <property type="match status" value="1"/>
</dbReference>
<dbReference type="GO" id="GO:0000287">
    <property type="term" value="F:magnesium ion binding"/>
    <property type="evidence" value="ECO:0007669"/>
    <property type="project" value="UniProtKB-UniRule"/>
</dbReference>
<dbReference type="Gene3D" id="3.30.1330.10">
    <property type="entry name" value="PurM-like, N-terminal domain"/>
    <property type="match status" value="1"/>
</dbReference>
<keyword evidence="1" id="KW-0547">Nucleotide-binding</keyword>
<keyword evidence="1" id="KW-0784">Thiamine biosynthesis</keyword>
<dbReference type="PANTHER" id="PTHR30270">
    <property type="entry name" value="THIAMINE-MONOPHOSPHATE KINASE"/>
    <property type="match status" value="1"/>
</dbReference>
<dbReference type="InterPro" id="IPR010918">
    <property type="entry name" value="PurM-like_C_dom"/>
</dbReference>
<feature type="binding site" evidence="1">
    <location>
        <position position="320"/>
    </location>
    <ligand>
        <name>substrate</name>
    </ligand>
</feature>
<keyword evidence="1" id="KW-0460">Magnesium</keyword>
<dbReference type="GO" id="GO:0009229">
    <property type="term" value="P:thiamine diphosphate biosynthetic process"/>
    <property type="evidence" value="ECO:0007669"/>
    <property type="project" value="UniProtKB-UniRule"/>
</dbReference>
<feature type="binding site" evidence="1">
    <location>
        <position position="79"/>
    </location>
    <ligand>
        <name>Mg(2+)</name>
        <dbReference type="ChEBI" id="CHEBI:18420"/>
        <label>3</label>
    </ligand>
</feature>
<feature type="binding site" evidence="1">
    <location>
        <position position="79"/>
    </location>
    <ligand>
        <name>Mg(2+)</name>
        <dbReference type="ChEBI" id="CHEBI:18420"/>
        <label>4</label>
    </ligand>
</feature>
<feature type="domain" description="PurM-like N-terminal" evidence="2">
    <location>
        <begin position="31"/>
        <end position="145"/>
    </location>
</feature>
<feature type="binding site" evidence="1">
    <location>
        <position position="268"/>
    </location>
    <ligand>
        <name>substrate</name>
    </ligand>
</feature>
<feature type="binding site" evidence="1">
    <location>
        <position position="153"/>
    </location>
    <ligand>
        <name>ATP</name>
        <dbReference type="ChEBI" id="CHEBI:30616"/>
    </ligand>
</feature>
<keyword evidence="1 4" id="KW-0808">Transferase</keyword>
<dbReference type="InterPro" id="IPR036676">
    <property type="entry name" value="PurM-like_C_sf"/>
</dbReference>
<feature type="binding site" evidence="1">
    <location>
        <position position="49"/>
    </location>
    <ligand>
        <name>Mg(2+)</name>
        <dbReference type="ChEBI" id="CHEBI:18420"/>
        <label>1</label>
    </ligand>
</feature>
<dbReference type="GO" id="GO:0009228">
    <property type="term" value="P:thiamine biosynthetic process"/>
    <property type="evidence" value="ECO:0007669"/>
    <property type="project" value="UniProtKB-KW"/>
</dbReference>
<organism evidence="4 5">
    <name type="scientific">Veillonella rodentium</name>
    <dbReference type="NCBI Taxonomy" id="248315"/>
    <lineage>
        <taxon>Bacteria</taxon>
        <taxon>Bacillati</taxon>
        <taxon>Bacillota</taxon>
        <taxon>Negativicutes</taxon>
        <taxon>Veillonellales</taxon>
        <taxon>Veillonellaceae</taxon>
        <taxon>Veillonella</taxon>
    </lineage>
</organism>
<feature type="binding site" evidence="1">
    <location>
        <position position="33"/>
    </location>
    <ligand>
        <name>Mg(2+)</name>
        <dbReference type="ChEBI" id="CHEBI:18420"/>
        <label>4</label>
    </ligand>
</feature>
<feature type="binding site" evidence="1">
    <location>
        <position position="127"/>
    </location>
    <ligand>
        <name>Mg(2+)</name>
        <dbReference type="ChEBI" id="CHEBI:18420"/>
        <label>1</label>
    </ligand>
</feature>
<feature type="binding site" evidence="1">
    <location>
        <begin position="126"/>
        <end position="127"/>
    </location>
    <ligand>
        <name>ATP</name>
        <dbReference type="ChEBI" id="CHEBI:30616"/>
    </ligand>
</feature>
<name>A0A239Z6W9_9FIRM</name>
<dbReference type="Proteomes" id="UP000214973">
    <property type="component" value="Chromosome 1"/>
</dbReference>
<reference evidence="4 5" key="1">
    <citation type="submission" date="2017-06" db="EMBL/GenBank/DDBJ databases">
        <authorList>
            <consortium name="Pathogen Informatics"/>
        </authorList>
    </citation>
    <scope>NUCLEOTIDE SEQUENCE [LARGE SCALE GENOMIC DNA]</scope>
    <source>
        <strain evidence="4 5">NCTC12018</strain>
    </source>
</reference>
<keyword evidence="1 4" id="KW-0418">Kinase</keyword>
<dbReference type="GO" id="GO:0009030">
    <property type="term" value="F:thiamine-phosphate kinase activity"/>
    <property type="evidence" value="ECO:0007669"/>
    <property type="project" value="UniProtKB-UniRule"/>
</dbReference>
<accession>A0A239Z6W9</accession>
<gene>
    <name evidence="1 4" type="primary">thiL</name>
    <name evidence="4" type="ORF">SAMEA44547418_01054</name>
</gene>
<protein>
    <recommendedName>
        <fullName evidence="1">Thiamine-monophosphate kinase</fullName>
        <shortName evidence="1">TMP kinase</shortName>
        <shortName evidence="1">Thiamine-phosphate kinase</shortName>
        <ecNumber evidence="1">2.7.4.16</ecNumber>
    </recommendedName>
</protein>
<dbReference type="PIRSF" id="PIRSF005303">
    <property type="entry name" value="Thiam_monoph_kin"/>
    <property type="match status" value="1"/>
</dbReference>
<dbReference type="CDD" id="cd02194">
    <property type="entry name" value="ThiL"/>
    <property type="match status" value="1"/>
</dbReference>
<dbReference type="Pfam" id="PF02769">
    <property type="entry name" value="AIRS_C"/>
    <property type="match status" value="1"/>
</dbReference>
<feature type="binding site" evidence="1">
    <location>
        <position position="215"/>
    </location>
    <ligand>
        <name>Mg(2+)</name>
        <dbReference type="ChEBI" id="CHEBI:18420"/>
        <label>3</label>
    </ligand>
</feature>
<comment type="pathway">
    <text evidence="1">Cofactor biosynthesis; thiamine diphosphate biosynthesis; thiamine diphosphate from thiamine phosphate: step 1/1.</text>
</comment>
<feature type="binding site" evidence="1">
    <location>
        <position position="217"/>
    </location>
    <ligand>
        <name>ATP</name>
        <dbReference type="ChEBI" id="CHEBI:30616"/>
    </ligand>
</feature>
<comment type="function">
    <text evidence="1">Catalyzes the ATP-dependent phosphorylation of thiamine-monophosphate (TMP) to form thiamine-pyrophosphate (TPP), the active form of vitamin B1.</text>
</comment>
<dbReference type="RefSeq" id="WP_095066007.1">
    <property type="nucleotide sequence ID" value="NZ_LT906470.1"/>
</dbReference>
<dbReference type="InterPro" id="IPR006283">
    <property type="entry name" value="ThiL-like"/>
</dbReference>